<dbReference type="GO" id="GO:0004674">
    <property type="term" value="F:protein serine/threonine kinase activity"/>
    <property type="evidence" value="ECO:0007669"/>
    <property type="project" value="UniProtKB-EC"/>
</dbReference>
<dbReference type="PATRIC" id="fig|273678.4.peg.2318"/>
<feature type="region of interest" description="Disordered" evidence="8">
    <location>
        <begin position="375"/>
        <end position="429"/>
    </location>
</feature>
<name>A0A0M2HRG7_9MICO</name>
<sequence length="429" mass="44747">MHAEEAPPTQALLNGRYQLLDCLGRGGMAVVYRAEDQILERTVAIKLIRHDPDVPFAADRVHTEKALLAAVNHPSLVTLFDAHLDPGSAQYLVMELVDGPSLAMRMTHGPLAPDEVAQIGEDLANALEAVHGAGIIHRDVKPSNVLLAPPATASGRWTAKLADFGIACTPETSKVRTGVVLGTAAYMAPEQLRDLPLTPAADIYSLGLVLLEALTGRHGYPIGKSLESARVRLTKPPEIPDSVNEEWRRLILWMTLVDPEGRPSAEEVASVVGGLRGATPAAASDLPDSTTERLPETRVLSVEPAGGANGVADSRATLSSPRRVFAALIAGAAAIGLLAAIGVWTSSAADTVTARSATVLTFSRSAPVATTSTAPVAVVDGGGPGPSSANDDKHAEQTAQVADTKAEHAAEQADKKVEHGQRGNSGKGK</sequence>
<feature type="domain" description="Protein kinase" evidence="10">
    <location>
        <begin position="17"/>
        <end position="275"/>
    </location>
</feature>
<dbReference type="InterPro" id="IPR000719">
    <property type="entry name" value="Prot_kinase_dom"/>
</dbReference>
<reference evidence="11 12" key="1">
    <citation type="submission" date="2015-02" db="EMBL/GenBank/DDBJ databases">
        <title>Draft genome sequences of ten Microbacterium spp. with emphasis on heavy metal contaminated environments.</title>
        <authorList>
            <person name="Corretto E."/>
        </authorList>
    </citation>
    <scope>NUCLEOTIDE SEQUENCE [LARGE SCALE GENOMIC DNA]</scope>
    <source>
        <strain evidence="11 12">SA35</strain>
    </source>
</reference>
<dbReference type="SUPFAM" id="SSF56112">
    <property type="entry name" value="Protein kinase-like (PK-like)"/>
    <property type="match status" value="1"/>
</dbReference>
<comment type="caution">
    <text evidence="11">The sequence shown here is derived from an EMBL/GenBank/DDBJ whole genome shotgun (WGS) entry which is preliminary data.</text>
</comment>
<comment type="similarity">
    <text evidence="1">Belongs to the protein kinase superfamily. NEK Ser/Thr protein kinase family. NIMA subfamily.</text>
</comment>
<dbReference type="PROSITE" id="PS50011">
    <property type="entry name" value="PROTEIN_KINASE_DOM"/>
    <property type="match status" value="1"/>
</dbReference>
<dbReference type="Gene3D" id="1.10.510.10">
    <property type="entry name" value="Transferase(Phosphotransferase) domain 1"/>
    <property type="match status" value="1"/>
</dbReference>
<dbReference type="InterPro" id="IPR017441">
    <property type="entry name" value="Protein_kinase_ATP_BS"/>
</dbReference>
<dbReference type="InterPro" id="IPR050660">
    <property type="entry name" value="NEK_Ser/Thr_kinase"/>
</dbReference>
<feature type="binding site" evidence="7">
    <location>
        <position position="46"/>
    </location>
    <ligand>
        <name>ATP</name>
        <dbReference type="ChEBI" id="CHEBI:30616"/>
    </ligand>
</feature>
<dbReference type="RefSeq" id="WP_052676337.1">
    <property type="nucleotide sequence ID" value="NZ_JYJB01000009.1"/>
</dbReference>
<keyword evidence="3 11" id="KW-0808">Transferase</keyword>
<keyword evidence="4 7" id="KW-0547">Nucleotide-binding</keyword>
<dbReference type="InterPro" id="IPR011009">
    <property type="entry name" value="Kinase-like_dom_sf"/>
</dbReference>
<dbReference type="OrthoDB" id="9762169at2"/>
<evidence type="ECO:0000256" key="7">
    <source>
        <dbReference type="PROSITE-ProRule" id="PRU10141"/>
    </source>
</evidence>
<dbReference type="InterPro" id="IPR008271">
    <property type="entry name" value="Ser/Thr_kinase_AS"/>
</dbReference>
<dbReference type="PANTHER" id="PTHR43671">
    <property type="entry name" value="SERINE/THREONINE-PROTEIN KINASE NEK"/>
    <property type="match status" value="1"/>
</dbReference>
<organism evidence="11 12">
    <name type="scientific">Microbacterium hydrocarbonoxydans</name>
    <dbReference type="NCBI Taxonomy" id="273678"/>
    <lineage>
        <taxon>Bacteria</taxon>
        <taxon>Bacillati</taxon>
        <taxon>Actinomycetota</taxon>
        <taxon>Actinomycetes</taxon>
        <taxon>Micrococcales</taxon>
        <taxon>Microbacteriaceae</taxon>
        <taxon>Microbacterium</taxon>
    </lineage>
</organism>
<dbReference type="GO" id="GO:0005524">
    <property type="term" value="F:ATP binding"/>
    <property type="evidence" value="ECO:0007669"/>
    <property type="project" value="UniProtKB-UniRule"/>
</dbReference>
<protein>
    <recommendedName>
        <fullName evidence="2">non-specific serine/threonine protein kinase</fullName>
        <ecNumber evidence="2">2.7.11.1</ecNumber>
    </recommendedName>
</protein>
<keyword evidence="12" id="KW-1185">Reference proteome</keyword>
<evidence type="ECO:0000313" key="11">
    <source>
        <dbReference type="EMBL" id="KJL47520.1"/>
    </source>
</evidence>
<dbReference type="CDD" id="cd14014">
    <property type="entry name" value="STKc_PknB_like"/>
    <property type="match status" value="1"/>
</dbReference>
<evidence type="ECO:0000313" key="12">
    <source>
        <dbReference type="Proteomes" id="UP000033900"/>
    </source>
</evidence>
<dbReference type="AlphaFoldDB" id="A0A0M2HRG7"/>
<keyword evidence="9" id="KW-0812">Transmembrane</keyword>
<dbReference type="PROSITE" id="PS00108">
    <property type="entry name" value="PROTEIN_KINASE_ST"/>
    <property type="match status" value="1"/>
</dbReference>
<evidence type="ECO:0000256" key="3">
    <source>
        <dbReference type="ARBA" id="ARBA00022679"/>
    </source>
</evidence>
<keyword evidence="5 11" id="KW-0418">Kinase</keyword>
<accession>A0A0M2HRG7</accession>
<evidence type="ECO:0000256" key="5">
    <source>
        <dbReference type="ARBA" id="ARBA00022777"/>
    </source>
</evidence>
<evidence type="ECO:0000256" key="2">
    <source>
        <dbReference type="ARBA" id="ARBA00012513"/>
    </source>
</evidence>
<dbReference type="PANTHER" id="PTHR43671:SF13">
    <property type="entry name" value="SERINE_THREONINE-PROTEIN KINASE NEK2"/>
    <property type="match status" value="1"/>
</dbReference>
<proteinExistence type="inferred from homology"/>
<feature type="transmembrane region" description="Helical" evidence="9">
    <location>
        <begin position="324"/>
        <end position="344"/>
    </location>
</feature>
<dbReference type="SMART" id="SM00220">
    <property type="entry name" value="S_TKc"/>
    <property type="match status" value="1"/>
</dbReference>
<evidence type="ECO:0000259" key="10">
    <source>
        <dbReference type="PROSITE" id="PS50011"/>
    </source>
</evidence>
<dbReference type="EC" id="2.7.11.1" evidence="2"/>
<gene>
    <name evidence="11" type="primary">prkC</name>
    <name evidence="11" type="ORF">RS84_02315</name>
</gene>
<evidence type="ECO:0000256" key="1">
    <source>
        <dbReference type="ARBA" id="ARBA00010886"/>
    </source>
</evidence>
<dbReference type="Gene3D" id="3.30.200.20">
    <property type="entry name" value="Phosphorylase Kinase, domain 1"/>
    <property type="match status" value="1"/>
</dbReference>
<dbReference type="STRING" id="273678.RS84_02315"/>
<evidence type="ECO:0000256" key="8">
    <source>
        <dbReference type="SAM" id="MobiDB-lite"/>
    </source>
</evidence>
<dbReference type="Proteomes" id="UP000033900">
    <property type="component" value="Unassembled WGS sequence"/>
</dbReference>
<keyword evidence="9" id="KW-0472">Membrane</keyword>
<evidence type="ECO:0000256" key="4">
    <source>
        <dbReference type="ARBA" id="ARBA00022741"/>
    </source>
</evidence>
<keyword evidence="6 7" id="KW-0067">ATP-binding</keyword>
<evidence type="ECO:0000256" key="6">
    <source>
        <dbReference type="ARBA" id="ARBA00022840"/>
    </source>
</evidence>
<feature type="compositionally biased region" description="Basic and acidic residues" evidence="8">
    <location>
        <begin position="404"/>
        <end position="421"/>
    </location>
</feature>
<dbReference type="EMBL" id="JYJB01000009">
    <property type="protein sequence ID" value="KJL47520.1"/>
    <property type="molecule type" value="Genomic_DNA"/>
</dbReference>
<evidence type="ECO:0000256" key="9">
    <source>
        <dbReference type="SAM" id="Phobius"/>
    </source>
</evidence>
<dbReference type="Pfam" id="PF00069">
    <property type="entry name" value="Pkinase"/>
    <property type="match status" value="1"/>
</dbReference>
<dbReference type="PROSITE" id="PS00107">
    <property type="entry name" value="PROTEIN_KINASE_ATP"/>
    <property type="match status" value="1"/>
</dbReference>
<keyword evidence="9" id="KW-1133">Transmembrane helix</keyword>